<evidence type="ECO:0000313" key="8">
    <source>
        <dbReference type="EMBL" id="TCT04053.1"/>
    </source>
</evidence>
<dbReference type="PROSITE" id="PS50893">
    <property type="entry name" value="ABC_TRANSPORTER_2"/>
    <property type="match status" value="1"/>
</dbReference>
<reference evidence="8 9" key="1">
    <citation type="submission" date="2019-03" db="EMBL/GenBank/DDBJ databases">
        <title>Genomic Encyclopedia of Type Strains, Phase IV (KMG-IV): sequencing the most valuable type-strain genomes for metagenomic binning, comparative biology and taxonomic classification.</title>
        <authorList>
            <person name="Goeker M."/>
        </authorList>
    </citation>
    <scope>NUCLEOTIDE SEQUENCE [LARGE SCALE GENOMIC DNA]</scope>
    <source>
        <strain evidence="8 9">DSM 24591</strain>
    </source>
</reference>
<dbReference type="PANTHER" id="PTHR43820">
    <property type="entry name" value="HIGH-AFFINITY BRANCHED-CHAIN AMINO ACID TRANSPORT ATP-BINDING PROTEIN LIVF"/>
    <property type="match status" value="1"/>
</dbReference>
<evidence type="ECO:0000256" key="3">
    <source>
        <dbReference type="ARBA" id="ARBA00022475"/>
    </source>
</evidence>
<dbReference type="AlphaFoldDB" id="A0A4R3LU45"/>
<keyword evidence="3" id="KW-0472">Membrane</keyword>
<keyword evidence="6" id="KW-0029">Amino-acid transport</keyword>
<organism evidence="8 9">
    <name type="scientific">Paralcaligenes ureilyticus</name>
    <dbReference type="NCBI Taxonomy" id="627131"/>
    <lineage>
        <taxon>Bacteria</taxon>
        <taxon>Pseudomonadati</taxon>
        <taxon>Pseudomonadota</taxon>
        <taxon>Betaproteobacteria</taxon>
        <taxon>Burkholderiales</taxon>
        <taxon>Alcaligenaceae</taxon>
        <taxon>Paralcaligenes</taxon>
    </lineage>
</organism>
<dbReference type="InterPro" id="IPR052156">
    <property type="entry name" value="BCAA_Transport_ATP-bd_LivF"/>
</dbReference>
<comment type="caution">
    <text evidence="8">The sequence shown here is derived from an EMBL/GenBank/DDBJ whole genome shotgun (WGS) entry which is preliminary data.</text>
</comment>
<dbReference type="OrthoDB" id="8895601at2"/>
<dbReference type="Gene3D" id="3.40.50.300">
    <property type="entry name" value="P-loop containing nucleotide triphosphate hydrolases"/>
    <property type="match status" value="1"/>
</dbReference>
<proteinExistence type="inferred from homology"/>
<evidence type="ECO:0000256" key="2">
    <source>
        <dbReference type="ARBA" id="ARBA00022448"/>
    </source>
</evidence>
<dbReference type="GO" id="GO:0015807">
    <property type="term" value="P:L-amino acid transport"/>
    <property type="evidence" value="ECO:0007669"/>
    <property type="project" value="TreeGrafter"/>
</dbReference>
<protein>
    <submittedName>
        <fullName evidence="8">Branched-chain amino acid transport system ATP-binding protein</fullName>
    </submittedName>
</protein>
<feature type="domain" description="ABC transporter" evidence="7">
    <location>
        <begin position="2"/>
        <end position="226"/>
    </location>
</feature>
<keyword evidence="4" id="KW-0547">Nucleotide-binding</keyword>
<dbReference type="SMART" id="SM00382">
    <property type="entry name" value="AAA"/>
    <property type="match status" value="1"/>
</dbReference>
<dbReference type="RefSeq" id="WP_132584029.1">
    <property type="nucleotide sequence ID" value="NZ_SMAJ01000013.1"/>
</dbReference>
<evidence type="ECO:0000256" key="5">
    <source>
        <dbReference type="ARBA" id="ARBA00022840"/>
    </source>
</evidence>
<keyword evidence="9" id="KW-1185">Reference proteome</keyword>
<dbReference type="InterPro" id="IPR027417">
    <property type="entry name" value="P-loop_NTPase"/>
</dbReference>
<keyword evidence="5 8" id="KW-0067">ATP-binding</keyword>
<evidence type="ECO:0000259" key="7">
    <source>
        <dbReference type="PROSITE" id="PS50893"/>
    </source>
</evidence>
<dbReference type="InterPro" id="IPR003439">
    <property type="entry name" value="ABC_transporter-like_ATP-bd"/>
</dbReference>
<evidence type="ECO:0000256" key="6">
    <source>
        <dbReference type="ARBA" id="ARBA00022970"/>
    </source>
</evidence>
<keyword evidence="2" id="KW-0813">Transport</keyword>
<dbReference type="Pfam" id="PF00005">
    <property type="entry name" value="ABC_tran"/>
    <property type="match status" value="1"/>
</dbReference>
<dbReference type="SUPFAM" id="SSF52540">
    <property type="entry name" value="P-loop containing nucleoside triphosphate hydrolases"/>
    <property type="match status" value="1"/>
</dbReference>
<dbReference type="GO" id="GO:0016887">
    <property type="term" value="F:ATP hydrolysis activity"/>
    <property type="evidence" value="ECO:0007669"/>
    <property type="project" value="InterPro"/>
</dbReference>
<name>A0A4R3LU45_9BURK</name>
<dbReference type="GO" id="GO:0005524">
    <property type="term" value="F:ATP binding"/>
    <property type="evidence" value="ECO:0007669"/>
    <property type="project" value="UniProtKB-KW"/>
</dbReference>
<dbReference type="GO" id="GO:0015658">
    <property type="term" value="F:branched-chain amino acid transmembrane transporter activity"/>
    <property type="evidence" value="ECO:0007669"/>
    <property type="project" value="TreeGrafter"/>
</dbReference>
<evidence type="ECO:0000256" key="4">
    <source>
        <dbReference type="ARBA" id="ARBA00022741"/>
    </source>
</evidence>
<gene>
    <name evidence="8" type="ORF">EDC26_11330</name>
</gene>
<dbReference type="PROSITE" id="PS00211">
    <property type="entry name" value="ABC_TRANSPORTER_1"/>
    <property type="match status" value="1"/>
</dbReference>
<dbReference type="InterPro" id="IPR003593">
    <property type="entry name" value="AAA+_ATPase"/>
</dbReference>
<dbReference type="EMBL" id="SMAJ01000013">
    <property type="protein sequence ID" value="TCT04053.1"/>
    <property type="molecule type" value="Genomic_DNA"/>
</dbReference>
<keyword evidence="3" id="KW-1003">Cell membrane</keyword>
<dbReference type="InterPro" id="IPR017871">
    <property type="entry name" value="ABC_transporter-like_CS"/>
</dbReference>
<accession>A0A4R3LU45</accession>
<dbReference type="Proteomes" id="UP000295525">
    <property type="component" value="Unassembled WGS sequence"/>
</dbReference>
<evidence type="ECO:0000256" key="1">
    <source>
        <dbReference type="ARBA" id="ARBA00005417"/>
    </source>
</evidence>
<dbReference type="PANTHER" id="PTHR43820:SF4">
    <property type="entry name" value="HIGH-AFFINITY BRANCHED-CHAIN AMINO ACID TRANSPORT ATP-BINDING PROTEIN LIVF"/>
    <property type="match status" value="1"/>
</dbReference>
<comment type="similarity">
    <text evidence="1">Belongs to the ABC transporter superfamily.</text>
</comment>
<dbReference type="CDD" id="cd03224">
    <property type="entry name" value="ABC_TM1139_LivF_branched"/>
    <property type="match status" value="1"/>
</dbReference>
<evidence type="ECO:0000313" key="9">
    <source>
        <dbReference type="Proteomes" id="UP000295525"/>
    </source>
</evidence>
<sequence length="227" mass="25040">MLNVDNVNAYYGKLQVLHDLSLKIDDGERVGIFGHNGAGKTTLLKSCVGDMAHMTGRIEYGDRRVVPGQVHLNVRAGIAFVPQGHNVFRDLTVEQNLRISGLLHDPAYSETVCRIFPVLGQRKRHLAGSMSGGQQQMLALGMGLMTRPSLLLLDEPTTGLAPIIVKDVLECIRRVNQDEGTTVVIVEQNVQAALKQVERALVIKSGRIIFDGPSQQLLQEESLWHLF</sequence>